<sequence>MTPKNELLFLALGGSGEIGMNVNLYGCDGKWLMVDLGMTFADPGYPGVDLVFADLEFIEERAKDLAGIVLTHAHEDHIGAIPYFAAELKVPLYATPFTAELIRLKLEEAGLVDEVELIIIDHLDAFDVGPFNVRYVPLAHSIAEGNALVIDTPYGRVFHTGDWKLDEDPQVGVPSTPEELRRIGEDGVLALVCDSTNVFNPAASGSEGAVRVALEREVTKHAGKRVLVTTFASNVARLQTLGRVAIESGRQLCVAGRSLDRIIGVAKGAGYLQDFPDTISFDEAMDLPRGDVLIIATGGQGEPRAALGRIAANNHPLKLSEGDVVLFSSRQIPGNELAIGYIMNQLAAKNIEMVTDRQELIHVSGHPGRPELETLYGWLKPQILIPVHGETRHMREQASVGREAGIPKAIVQGNGDIIRLAPDGPEKIGEARTGRLLLDGDIIIPADGEAIAMRRRLAQNGHVTIVLPPAGSHVPALVNAVGLPLEEDMAEFVAETQADVAKVMKRQENGGRGKPARQRGGSGGSKGRDASGGSGQNALHEAVRLAARRAARRWSGKNPQVAVLTMDAG</sequence>
<dbReference type="SUPFAM" id="SSF56281">
    <property type="entry name" value="Metallo-hydrolase/oxidoreductase"/>
    <property type="match status" value="1"/>
</dbReference>
<evidence type="ECO:0000256" key="2">
    <source>
        <dbReference type="ARBA" id="ARBA00022723"/>
    </source>
</evidence>
<dbReference type="Gene3D" id="3.60.15.10">
    <property type="entry name" value="Ribonuclease Z/Hydroxyacylglutathione hydrolase-like"/>
    <property type="match status" value="1"/>
</dbReference>
<evidence type="ECO:0000313" key="9">
    <source>
        <dbReference type="EMBL" id="MDT0575496.1"/>
    </source>
</evidence>
<comment type="caution">
    <text evidence="9">The sequence shown here is derived from an EMBL/GenBank/DDBJ whole genome shotgun (WGS) entry which is preliminary data.</text>
</comment>
<dbReference type="Pfam" id="PF00753">
    <property type="entry name" value="Lactamase_B"/>
    <property type="match status" value="1"/>
</dbReference>
<accession>A0ABU2ZH13</accession>
<feature type="region of interest" description="Disordered" evidence="7">
    <location>
        <begin position="505"/>
        <end position="541"/>
    </location>
</feature>
<dbReference type="EC" id="3.1.-.-" evidence="9"/>
<dbReference type="PANTHER" id="PTHR43694:SF1">
    <property type="entry name" value="RIBONUCLEASE J"/>
    <property type="match status" value="1"/>
</dbReference>
<feature type="compositionally biased region" description="Gly residues" evidence="7">
    <location>
        <begin position="520"/>
        <end position="535"/>
    </location>
</feature>
<dbReference type="EMBL" id="JAVRHS010000002">
    <property type="protein sequence ID" value="MDT0575496.1"/>
    <property type="molecule type" value="Genomic_DNA"/>
</dbReference>
<keyword evidence="4" id="KW-0862">Zinc</keyword>
<evidence type="ECO:0000256" key="4">
    <source>
        <dbReference type="ARBA" id="ARBA00022833"/>
    </source>
</evidence>
<dbReference type="Gene3D" id="3.40.50.10710">
    <property type="entry name" value="Metallo-hydrolase/oxidoreductase"/>
    <property type="match status" value="1"/>
</dbReference>
<keyword evidence="5" id="KW-0269">Exonuclease</keyword>
<dbReference type="Proteomes" id="UP001259803">
    <property type="component" value="Unassembled WGS sequence"/>
</dbReference>
<dbReference type="SMART" id="SM00849">
    <property type="entry name" value="Lactamase_B"/>
    <property type="match status" value="1"/>
</dbReference>
<evidence type="ECO:0000256" key="6">
    <source>
        <dbReference type="ARBA" id="ARBA00022884"/>
    </source>
</evidence>
<feature type="domain" description="Metallo-beta-lactamase" evidence="8">
    <location>
        <begin position="19"/>
        <end position="214"/>
    </location>
</feature>
<proteinExistence type="predicted"/>
<gene>
    <name evidence="9" type="ORF">RM533_04800</name>
</gene>
<dbReference type="RefSeq" id="WP_311340053.1">
    <property type="nucleotide sequence ID" value="NZ_JAVRHS010000002.1"/>
</dbReference>
<evidence type="ECO:0000256" key="3">
    <source>
        <dbReference type="ARBA" id="ARBA00022801"/>
    </source>
</evidence>
<dbReference type="CDD" id="cd07714">
    <property type="entry name" value="RNaseJ_MBL-fold"/>
    <property type="match status" value="1"/>
</dbReference>
<evidence type="ECO:0000256" key="7">
    <source>
        <dbReference type="SAM" id="MobiDB-lite"/>
    </source>
</evidence>
<dbReference type="InterPro" id="IPR055132">
    <property type="entry name" value="RNase_J_b_CASP"/>
</dbReference>
<evidence type="ECO:0000313" key="10">
    <source>
        <dbReference type="Proteomes" id="UP001259803"/>
    </source>
</evidence>
<protein>
    <submittedName>
        <fullName evidence="9">Ribonuclease J</fullName>
        <ecNumber evidence="9">3.1.-.-</ecNumber>
    </submittedName>
</protein>
<evidence type="ECO:0000259" key="8">
    <source>
        <dbReference type="SMART" id="SM00849"/>
    </source>
</evidence>
<reference evidence="9 10" key="1">
    <citation type="submission" date="2023-09" db="EMBL/GenBank/DDBJ databases">
        <authorList>
            <person name="Rey-Velasco X."/>
        </authorList>
    </citation>
    <scope>NUCLEOTIDE SEQUENCE [LARGE SCALE GENOMIC DNA]</scope>
    <source>
        <strain evidence="9 10">F390</strain>
    </source>
</reference>
<evidence type="ECO:0000256" key="5">
    <source>
        <dbReference type="ARBA" id="ARBA00022839"/>
    </source>
</evidence>
<dbReference type="InterPro" id="IPR042173">
    <property type="entry name" value="RNase_J_2"/>
</dbReference>
<dbReference type="InterPro" id="IPR011108">
    <property type="entry name" value="RMMBL"/>
</dbReference>
<evidence type="ECO:0000256" key="1">
    <source>
        <dbReference type="ARBA" id="ARBA00022722"/>
    </source>
</evidence>
<dbReference type="Pfam" id="PF22505">
    <property type="entry name" value="RNase_J_b_CASP"/>
    <property type="match status" value="1"/>
</dbReference>
<keyword evidence="2" id="KW-0479">Metal-binding</keyword>
<keyword evidence="6" id="KW-0694">RNA-binding</keyword>
<organism evidence="9 10">
    <name type="scientific">Croceicoccus esteveae</name>
    <dbReference type="NCBI Taxonomy" id="3075597"/>
    <lineage>
        <taxon>Bacteria</taxon>
        <taxon>Pseudomonadati</taxon>
        <taxon>Pseudomonadota</taxon>
        <taxon>Alphaproteobacteria</taxon>
        <taxon>Sphingomonadales</taxon>
        <taxon>Erythrobacteraceae</taxon>
        <taxon>Croceicoccus</taxon>
    </lineage>
</organism>
<dbReference type="PANTHER" id="PTHR43694">
    <property type="entry name" value="RIBONUCLEASE J"/>
    <property type="match status" value="1"/>
</dbReference>
<dbReference type="GO" id="GO:0016787">
    <property type="term" value="F:hydrolase activity"/>
    <property type="evidence" value="ECO:0007669"/>
    <property type="project" value="UniProtKB-KW"/>
</dbReference>
<name>A0ABU2ZH13_9SPHN</name>
<keyword evidence="10" id="KW-1185">Reference proteome</keyword>
<keyword evidence="1" id="KW-0540">Nuclease</keyword>
<dbReference type="InterPro" id="IPR036866">
    <property type="entry name" value="RibonucZ/Hydroxyglut_hydro"/>
</dbReference>
<dbReference type="Pfam" id="PF07521">
    <property type="entry name" value="RMMBL"/>
    <property type="match status" value="1"/>
</dbReference>
<dbReference type="InterPro" id="IPR001279">
    <property type="entry name" value="Metallo-B-lactamas"/>
</dbReference>
<keyword evidence="3 9" id="KW-0378">Hydrolase</keyword>